<evidence type="ECO:0000313" key="12">
    <source>
        <dbReference type="EMBL" id="KWX05887.1"/>
    </source>
</evidence>
<proteinExistence type="inferred from homology"/>
<dbReference type="Pfam" id="PF22590">
    <property type="entry name" value="Cas3-like_C_2"/>
    <property type="match status" value="1"/>
</dbReference>
<dbReference type="GO" id="GO:0003724">
    <property type="term" value="F:RNA helicase activity"/>
    <property type="evidence" value="ECO:0007669"/>
    <property type="project" value="TreeGrafter"/>
</dbReference>
<comment type="caution">
    <text evidence="12">The sequence shown here is derived from an EMBL/GenBank/DDBJ whole genome shotgun (WGS) entry which is preliminary data.</text>
</comment>
<dbReference type="Proteomes" id="UP000070598">
    <property type="component" value="Unassembled WGS sequence"/>
</dbReference>
<keyword evidence="7" id="KW-0347">Helicase</keyword>
<dbReference type="PROSITE" id="PS51643">
    <property type="entry name" value="HD_CAS3"/>
    <property type="match status" value="1"/>
</dbReference>
<dbReference type="GO" id="GO:0016787">
    <property type="term" value="F:hydrolase activity"/>
    <property type="evidence" value="ECO:0007669"/>
    <property type="project" value="UniProtKB-KW"/>
</dbReference>
<dbReference type="InterPro" id="IPR006474">
    <property type="entry name" value="Helicase_Cas3_CRISPR-ass_core"/>
</dbReference>
<keyword evidence="6" id="KW-0378">Hydrolase</keyword>
<dbReference type="PATRIC" id="fig|1469144.8.peg.1614"/>
<name>A0A132N7D6_9ACTN</name>
<dbReference type="EMBL" id="JYIK01001059">
    <property type="protein sequence ID" value="KWX07389.1"/>
    <property type="molecule type" value="Genomic_DNA"/>
</dbReference>
<dbReference type="GO" id="GO:0004518">
    <property type="term" value="F:nuclease activity"/>
    <property type="evidence" value="ECO:0007669"/>
    <property type="project" value="UniProtKB-KW"/>
</dbReference>
<accession>A0A132N7D6</accession>
<feature type="domain" description="HD Cas3-type" evidence="11">
    <location>
        <begin position="15"/>
        <end position="220"/>
    </location>
</feature>
<dbReference type="Gene3D" id="1.10.3210.30">
    <property type="match status" value="1"/>
</dbReference>
<dbReference type="InterPro" id="IPR050079">
    <property type="entry name" value="DEAD_box_RNA_helicase"/>
</dbReference>
<dbReference type="Pfam" id="PF00270">
    <property type="entry name" value="DEAD"/>
    <property type="match status" value="1"/>
</dbReference>
<dbReference type="NCBIfam" id="TIGR01587">
    <property type="entry name" value="cas3_core"/>
    <property type="match status" value="1"/>
</dbReference>
<dbReference type="InterPro" id="IPR038257">
    <property type="entry name" value="CRISPR-assoc_Cas3_HD_sf"/>
</dbReference>
<keyword evidence="5" id="KW-0547">Nucleotide-binding</keyword>
<comment type="similarity">
    <text evidence="1">In the N-terminal section; belongs to the CRISPR-associated nuclease Cas3-HD family.</text>
</comment>
<dbReference type="PANTHER" id="PTHR47959:SF16">
    <property type="entry name" value="CRISPR-ASSOCIATED NUCLEASE_HELICASE CAS3-RELATED"/>
    <property type="match status" value="1"/>
</dbReference>
<dbReference type="GO" id="GO:0003676">
    <property type="term" value="F:nucleic acid binding"/>
    <property type="evidence" value="ECO:0007669"/>
    <property type="project" value="InterPro"/>
</dbReference>
<evidence type="ECO:0000259" key="11">
    <source>
        <dbReference type="PROSITE" id="PS51643"/>
    </source>
</evidence>
<evidence type="ECO:0000256" key="2">
    <source>
        <dbReference type="ARBA" id="ARBA00009046"/>
    </source>
</evidence>
<reference evidence="14" key="1">
    <citation type="submission" date="2015-02" db="EMBL/GenBank/DDBJ databases">
        <title>Physiological reanalysis, assessment of diazotrophy, and genome sequences of multiple isolates of Streptomyces thermoautotrophicus.</title>
        <authorList>
            <person name="MacKellar D.C."/>
            <person name="Lieber L."/>
            <person name="Norman J."/>
            <person name="Bolger A."/>
            <person name="Tobin C."/>
            <person name="Murray J.W."/>
            <person name="Friesen M."/>
            <person name="Prell J."/>
        </authorList>
    </citation>
    <scope>NUCLEOTIDE SEQUENCE [LARGE SCALE GENOMIC DNA]</scope>
    <source>
        <strain evidence="14">UBT1</strain>
    </source>
</reference>
<dbReference type="EMBL" id="JYIJ01000009">
    <property type="protein sequence ID" value="KWX05887.1"/>
    <property type="molecule type" value="Genomic_DNA"/>
</dbReference>
<reference evidence="12 15" key="2">
    <citation type="submission" date="2015-02" db="EMBL/GenBank/DDBJ databases">
        <title>Physiological reanalysis, assessment of diazotrophy, and genome sequences of multiple isolates of Streptomyces thermoautotrophicus.</title>
        <authorList>
            <person name="MacKellar D.C."/>
            <person name="Lieber L."/>
            <person name="Norman J."/>
            <person name="Bolger A."/>
            <person name="Tobin C."/>
            <person name="Murray J.W."/>
            <person name="Prell J."/>
        </authorList>
    </citation>
    <scope>NUCLEOTIDE SEQUENCE [LARGE SCALE GENOMIC DNA]</scope>
    <source>
        <strain evidence="12 15">UBT1</strain>
    </source>
</reference>
<dbReference type="Pfam" id="PF18019">
    <property type="entry name" value="Cas3_HD"/>
    <property type="match status" value="1"/>
</dbReference>
<evidence type="ECO:0000256" key="7">
    <source>
        <dbReference type="ARBA" id="ARBA00022806"/>
    </source>
</evidence>
<dbReference type="CDD" id="cd09641">
    <property type="entry name" value="Cas3''_I"/>
    <property type="match status" value="1"/>
</dbReference>
<dbReference type="GO" id="GO:0005829">
    <property type="term" value="C:cytosol"/>
    <property type="evidence" value="ECO:0007669"/>
    <property type="project" value="TreeGrafter"/>
</dbReference>
<evidence type="ECO:0000256" key="9">
    <source>
        <dbReference type="ARBA" id="ARBA00023118"/>
    </source>
</evidence>
<evidence type="ECO:0000256" key="4">
    <source>
        <dbReference type="ARBA" id="ARBA00022723"/>
    </source>
</evidence>
<dbReference type="GO" id="GO:0046872">
    <property type="term" value="F:metal ion binding"/>
    <property type="evidence" value="ECO:0007669"/>
    <property type="project" value="UniProtKB-KW"/>
</dbReference>
<dbReference type="GO" id="GO:0051607">
    <property type="term" value="P:defense response to virus"/>
    <property type="evidence" value="ECO:0007669"/>
    <property type="project" value="UniProtKB-KW"/>
</dbReference>
<protein>
    <recommendedName>
        <fullName evidence="11">HD Cas3-type domain-containing protein</fullName>
    </recommendedName>
</protein>
<evidence type="ECO:0000313" key="14">
    <source>
        <dbReference type="Proteomes" id="UP000070598"/>
    </source>
</evidence>
<evidence type="ECO:0000256" key="3">
    <source>
        <dbReference type="ARBA" id="ARBA00022722"/>
    </source>
</evidence>
<dbReference type="Proteomes" id="UP000070659">
    <property type="component" value="Unassembled WGS sequence"/>
</dbReference>
<sequence>MTSLHDVLAKSPARPGEPGESLTEHLTKTLEAASLLRQRVGRIAALPDDIRELFWDAVALAAFLHDAGKVADGFQRVVTGQARGWGERHEVVSLGFLPALVPDPELRAWAAVGVATHHRPLTSPDGRSLEFLYGSAGLAELRDRLGPVDPGLAGRLLEWLAATATAAGLAVQSPDGPVDVLAEAHALLGELLDTWTYKVTPDRGLAAVLVQGAVTLADHLSSAHGAFHTRQPLDAGFRPRLEKAWAEAGRQPRPHQRQAAETDGHLIVRAPTGSGKTEAGLLWAAAQVEAIAAAAGGVPRVFYTLPYLASINAMALRLGKLLGDEDAIGVAHSRAASYYLGVAITAEDDEEARVEAARKAVARAKATRLFRETVRVGTPYQLLRGALAGPKHSGILIDAANSVFLLDELHAYDPKRLGFILAATRFWKDLGGRIGVLSATLPQALVDLIEEALGETVHRVDGHGQGLPARHRLRLRDRHLTDPASVAEICQHLAAGRSVLVVANNVADAQHLFGQLAPLALQAHGPEAALLLHSRFRRCDRSRIEEKIHDRFGTRPGDPAGRRPGLLVATQVVEVSLDVDFDVLHTSAAPLEALLQRFGRVNRIAARPPADVVVHAPAYAPRRRGGAEEYADGVYPREPVEAGWAILTRHDGAVVDEEQATHWLDEIYAGPWGERWRADVRDHRDRFARDFLTFTFPFEDRDGLAESFDQLFDGTEAVLRTDLEDYAAALDQAPDTAAGRLLAEDYLIPLPSWAPTRYDKKLGVRVVDADYDEERGLLAIHRGPAEPAYVPGEVI</sequence>
<dbReference type="InterPro" id="IPR054712">
    <property type="entry name" value="Cas3-like_dom"/>
</dbReference>
<dbReference type="InterPro" id="IPR011545">
    <property type="entry name" value="DEAD/DEAH_box_helicase_dom"/>
</dbReference>
<dbReference type="Gene3D" id="3.40.50.300">
    <property type="entry name" value="P-loop containing nucleotide triphosphate hydrolases"/>
    <property type="match status" value="2"/>
</dbReference>
<dbReference type="PANTHER" id="PTHR47959">
    <property type="entry name" value="ATP-DEPENDENT RNA HELICASE RHLE-RELATED"/>
    <property type="match status" value="1"/>
</dbReference>
<keyword evidence="8" id="KW-0067">ATP-binding</keyword>
<organism evidence="12 15">
    <name type="scientific">Carbonactinospora thermoautotrophica</name>
    <dbReference type="NCBI Taxonomy" id="1469144"/>
    <lineage>
        <taxon>Bacteria</taxon>
        <taxon>Bacillati</taxon>
        <taxon>Actinomycetota</taxon>
        <taxon>Actinomycetes</taxon>
        <taxon>Kitasatosporales</taxon>
        <taxon>Carbonactinosporaceae</taxon>
        <taxon>Carbonactinospora</taxon>
    </lineage>
</organism>
<dbReference type="AlphaFoldDB" id="A0A132N7D6"/>
<dbReference type="GO" id="GO:0005524">
    <property type="term" value="F:ATP binding"/>
    <property type="evidence" value="ECO:0007669"/>
    <property type="project" value="UniProtKB-KW"/>
</dbReference>
<comment type="similarity">
    <text evidence="2">In the central section; belongs to the CRISPR-associated helicase Cas3 family.</text>
</comment>
<dbReference type="SMART" id="SM00487">
    <property type="entry name" value="DEXDc"/>
    <property type="match status" value="1"/>
</dbReference>
<gene>
    <name evidence="12" type="ORF">TH66_00760</name>
    <name evidence="13" type="ORF">TR74_18915</name>
</gene>
<dbReference type="SUPFAM" id="SSF52540">
    <property type="entry name" value="P-loop containing nucleoside triphosphate hydrolases"/>
    <property type="match status" value="1"/>
</dbReference>
<keyword evidence="9" id="KW-0051">Antiviral defense</keyword>
<feature type="region of interest" description="Disordered" evidence="10">
    <location>
        <begin position="1"/>
        <end position="21"/>
    </location>
</feature>
<dbReference type="InterPro" id="IPR006483">
    <property type="entry name" value="CRISPR-assoc_Cas3_HD"/>
</dbReference>
<dbReference type="InterPro" id="IPR027417">
    <property type="entry name" value="P-loop_NTPase"/>
</dbReference>
<dbReference type="InterPro" id="IPR014001">
    <property type="entry name" value="Helicase_ATP-bd"/>
</dbReference>
<dbReference type="RefSeq" id="WP_067067778.1">
    <property type="nucleotide sequence ID" value="NZ_JYIJ01000009.1"/>
</dbReference>
<evidence type="ECO:0000256" key="5">
    <source>
        <dbReference type="ARBA" id="ARBA00022741"/>
    </source>
</evidence>
<evidence type="ECO:0000256" key="10">
    <source>
        <dbReference type="SAM" id="MobiDB-lite"/>
    </source>
</evidence>
<keyword evidence="4" id="KW-0479">Metal-binding</keyword>
<evidence type="ECO:0000256" key="8">
    <source>
        <dbReference type="ARBA" id="ARBA00022840"/>
    </source>
</evidence>
<dbReference type="NCBIfam" id="TIGR01596">
    <property type="entry name" value="cas3_HD"/>
    <property type="match status" value="1"/>
</dbReference>
<keyword evidence="3" id="KW-0540">Nuclease</keyword>
<evidence type="ECO:0000313" key="15">
    <source>
        <dbReference type="Proteomes" id="UP000070659"/>
    </source>
</evidence>
<evidence type="ECO:0000256" key="1">
    <source>
        <dbReference type="ARBA" id="ARBA00006847"/>
    </source>
</evidence>
<evidence type="ECO:0000256" key="6">
    <source>
        <dbReference type="ARBA" id="ARBA00022801"/>
    </source>
</evidence>
<evidence type="ECO:0000313" key="13">
    <source>
        <dbReference type="EMBL" id="KWX07389.1"/>
    </source>
</evidence>